<evidence type="ECO:0000313" key="1">
    <source>
        <dbReference type="EMBL" id="QPH37893.1"/>
    </source>
</evidence>
<accession>A0A7U3SNV1</accession>
<gene>
    <name evidence="1" type="ORF">IZT61_12320</name>
</gene>
<name>A0A7U3SNV1_9SPHI</name>
<sequence length="291" mass="33944">MTESQKIKLFSGKAILDCSSQEFENLIAKTKKLLNVNPRLKLTATELEKQIDRLFQSLKDFKPTQSERKYRPEHREGFADFIKKMVKLLASLELPINNDDPIEIKINLGTSLQPIVKNFKLPASPRGNKHLLESFKEFIKGYYEDNPPFKYYKGLDEKISLEYLQKQIDADTRRNQPVEQKLINRFYFDLHLIILATIKEFPQFSKSITQAKGISNAQGEFILKFLRLLDYEKVYKSFGSNKSNEDFIKIKPQLLGDSLDYVGDLKPEVKQLRNDLQLYKHARESFLAKKT</sequence>
<dbReference type="AlphaFoldDB" id="A0A7U3SNV1"/>
<dbReference type="EMBL" id="CP064939">
    <property type="protein sequence ID" value="QPH37893.1"/>
    <property type="molecule type" value="Genomic_DNA"/>
</dbReference>
<dbReference type="KEGG" id="pex:IZT61_12320"/>
<protein>
    <submittedName>
        <fullName evidence="1">Uncharacterized protein</fullName>
    </submittedName>
</protein>
<reference evidence="1 2" key="1">
    <citation type="submission" date="2020-11" db="EMBL/GenBank/DDBJ databases">
        <title>Pedobacter endophytica, an endophytic bacteria isolated form Carex pumila.</title>
        <authorList>
            <person name="Peng Y."/>
            <person name="Jiang L."/>
            <person name="Lee J."/>
        </authorList>
    </citation>
    <scope>NUCLEOTIDE SEQUENCE [LARGE SCALE GENOMIC DNA]</scope>
    <source>
        <strain evidence="1 2">JBR3-12</strain>
    </source>
</reference>
<dbReference type="Proteomes" id="UP000594759">
    <property type="component" value="Chromosome"/>
</dbReference>
<keyword evidence="2" id="KW-1185">Reference proteome</keyword>
<proteinExistence type="predicted"/>
<organism evidence="1 2">
    <name type="scientific">Pedobacter endophyticus</name>
    <dbReference type="NCBI Taxonomy" id="2789740"/>
    <lineage>
        <taxon>Bacteria</taxon>
        <taxon>Pseudomonadati</taxon>
        <taxon>Bacteroidota</taxon>
        <taxon>Sphingobacteriia</taxon>
        <taxon>Sphingobacteriales</taxon>
        <taxon>Sphingobacteriaceae</taxon>
        <taxon>Pedobacter</taxon>
    </lineage>
</organism>
<dbReference type="RefSeq" id="WP_196097205.1">
    <property type="nucleotide sequence ID" value="NZ_CP064939.1"/>
</dbReference>
<evidence type="ECO:0000313" key="2">
    <source>
        <dbReference type="Proteomes" id="UP000594759"/>
    </source>
</evidence>